<dbReference type="Proteomes" id="UP000193006">
    <property type="component" value="Chromosome"/>
</dbReference>
<evidence type="ECO:0000256" key="6">
    <source>
        <dbReference type="SAM" id="Coils"/>
    </source>
</evidence>
<dbReference type="PANTHER" id="PTHR30294">
    <property type="entry name" value="MEMBRANE COMPONENT OF ABC TRANSPORTER YHHJ-RELATED"/>
    <property type="match status" value="1"/>
</dbReference>
<feature type="transmembrane region" description="Helical" evidence="7">
    <location>
        <begin position="275"/>
        <end position="302"/>
    </location>
</feature>
<evidence type="ECO:0000256" key="7">
    <source>
        <dbReference type="SAM" id="Phobius"/>
    </source>
</evidence>
<name>A0A1X9MGB9_9BACI</name>
<reference evidence="9 10" key="1">
    <citation type="submission" date="2017-04" db="EMBL/GenBank/DDBJ databases">
        <title>Bacillus krulwichiae AM31D Genome sequencing and assembly.</title>
        <authorList>
            <person name="Krulwich T.A."/>
            <person name="Anastor L."/>
            <person name="Ehrlich R."/>
            <person name="Ehrlich G.D."/>
            <person name="Janto B."/>
        </authorList>
    </citation>
    <scope>NUCLEOTIDE SEQUENCE [LARGE SCALE GENOMIC DNA]</scope>
    <source>
        <strain evidence="9 10">AM31D</strain>
    </source>
</reference>
<feature type="transmembrane region" description="Helical" evidence="7">
    <location>
        <begin position="314"/>
        <end position="333"/>
    </location>
</feature>
<feature type="transmembrane region" description="Helical" evidence="7">
    <location>
        <begin position="369"/>
        <end position="391"/>
    </location>
</feature>
<evidence type="ECO:0000313" key="10">
    <source>
        <dbReference type="Proteomes" id="UP000193006"/>
    </source>
</evidence>
<feature type="coiled-coil region" evidence="6">
    <location>
        <begin position="73"/>
        <end position="100"/>
    </location>
</feature>
<feature type="transmembrane region" description="Helical" evidence="7">
    <location>
        <begin position="339"/>
        <end position="357"/>
    </location>
</feature>
<protein>
    <submittedName>
        <fullName evidence="9">ABC-2 family transporter protein</fullName>
    </submittedName>
</protein>
<evidence type="ECO:0000256" key="3">
    <source>
        <dbReference type="ARBA" id="ARBA00022692"/>
    </source>
</evidence>
<evidence type="ECO:0000256" key="4">
    <source>
        <dbReference type="ARBA" id="ARBA00022989"/>
    </source>
</evidence>
<dbReference type="KEGG" id="bkw:BkAM31D_17875"/>
<dbReference type="InterPro" id="IPR013525">
    <property type="entry name" value="ABC2_TM"/>
</dbReference>
<gene>
    <name evidence="9" type="ORF">BkAM31D_17875</name>
</gene>
<comment type="subcellular location">
    <subcellularLocation>
        <location evidence="1">Cell membrane</location>
        <topology evidence="1">Multi-pass membrane protein</topology>
    </subcellularLocation>
</comment>
<keyword evidence="4 7" id="KW-1133">Transmembrane helix</keyword>
<sequence>MGNFWIMMSHAFLSKIKSKSFIITTVIIALGIIVLANIETAIKTFSGDERQDQVAVIDETGVYYPLLQQELMMINETITLEDSSAELQQLELEVEEGTYEGVLLLTEGDNGFPQAVYRSTSLTAGTIPASLQTALQHIQTTLAAEDLNLTQEQLAILNAPVSFVNEAIVEGAKSEEELNQARGIVYVLLFFIYFSVIMYASMIATEVATEKSSRVMEILISSVSPVKQMFAKIIGIGFVGLTQMVVLLLVGYFALRNSQDLLMGGFLEFFGFGDLSVAIIFYAVIFFLLGYFLYATLAALLGSVVSRIEDVQQMIFPLVFLVMIGFFIAMFGLGAPDSSFITITSYIPFFTPMVMFLRAGMLNLSPIEPILGIVILLASIIILAVFGARVYRGGVLMYGKSNSFKDIKKAIDLTKKE</sequence>
<dbReference type="InterPro" id="IPR051449">
    <property type="entry name" value="ABC-2_transporter_component"/>
</dbReference>
<dbReference type="STRING" id="199441.BkAM31D_17875"/>
<organism evidence="9 10">
    <name type="scientific">Halalkalibacter krulwichiae</name>
    <dbReference type="NCBI Taxonomy" id="199441"/>
    <lineage>
        <taxon>Bacteria</taxon>
        <taxon>Bacillati</taxon>
        <taxon>Bacillota</taxon>
        <taxon>Bacilli</taxon>
        <taxon>Bacillales</taxon>
        <taxon>Bacillaceae</taxon>
        <taxon>Halalkalibacter</taxon>
    </lineage>
</organism>
<dbReference type="RefSeq" id="WP_066153015.1">
    <property type="nucleotide sequence ID" value="NZ_CP020814.1"/>
</dbReference>
<dbReference type="EMBL" id="CP020814">
    <property type="protein sequence ID" value="ARK31560.1"/>
    <property type="molecule type" value="Genomic_DNA"/>
</dbReference>
<evidence type="ECO:0000256" key="5">
    <source>
        <dbReference type="ARBA" id="ARBA00023136"/>
    </source>
</evidence>
<evidence type="ECO:0000259" key="8">
    <source>
        <dbReference type="Pfam" id="PF12698"/>
    </source>
</evidence>
<keyword evidence="3 7" id="KW-0812">Transmembrane</keyword>
<keyword evidence="10" id="KW-1185">Reference proteome</keyword>
<dbReference type="AlphaFoldDB" id="A0A1X9MGB9"/>
<accession>A0A1X9MGB9</accession>
<keyword evidence="6" id="KW-0175">Coiled coil</keyword>
<keyword evidence="5 7" id="KW-0472">Membrane</keyword>
<dbReference type="PANTHER" id="PTHR30294:SF29">
    <property type="entry name" value="MULTIDRUG ABC TRANSPORTER PERMEASE YBHS-RELATED"/>
    <property type="match status" value="1"/>
</dbReference>
<evidence type="ECO:0000256" key="2">
    <source>
        <dbReference type="ARBA" id="ARBA00022475"/>
    </source>
</evidence>
<evidence type="ECO:0000256" key="1">
    <source>
        <dbReference type="ARBA" id="ARBA00004651"/>
    </source>
</evidence>
<feature type="transmembrane region" description="Helical" evidence="7">
    <location>
        <begin position="183"/>
        <end position="208"/>
    </location>
</feature>
<feature type="transmembrane region" description="Helical" evidence="7">
    <location>
        <begin position="229"/>
        <end position="255"/>
    </location>
</feature>
<evidence type="ECO:0000313" key="9">
    <source>
        <dbReference type="EMBL" id="ARK31560.1"/>
    </source>
</evidence>
<dbReference type="GO" id="GO:0005886">
    <property type="term" value="C:plasma membrane"/>
    <property type="evidence" value="ECO:0007669"/>
    <property type="project" value="UniProtKB-SubCell"/>
</dbReference>
<keyword evidence="2" id="KW-1003">Cell membrane</keyword>
<dbReference type="GO" id="GO:0140359">
    <property type="term" value="F:ABC-type transporter activity"/>
    <property type="evidence" value="ECO:0007669"/>
    <property type="project" value="InterPro"/>
</dbReference>
<proteinExistence type="predicted"/>
<feature type="domain" description="ABC-2 type transporter transmembrane" evidence="8">
    <location>
        <begin position="19"/>
        <end position="388"/>
    </location>
</feature>
<dbReference type="Pfam" id="PF12698">
    <property type="entry name" value="ABC2_membrane_3"/>
    <property type="match status" value="1"/>
</dbReference>